<dbReference type="AlphaFoldDB" id="A0A8H6GSG8"/>
<comment type="caution">
    <text evidence="7">The sequence shown here is derived from an EMBL/GenBank/DDBJ whole genome shotgun (WGS) entry which is preliminary data.</text>
</comment>
<dbReference type="InterPro" id="IPR001375">
    <property type="entry name" value="Peptidase_S9_cat"/>
</dbReference>
<dbReference type="GO" id="GO:0004252">
    <property type="term" value="F:serine-type endopeptidase activity"/>
    <property type="evidence" value="ECO:0007669"/>
    <property type="project" value="TreeGrafter"/>
</dbReference>
<evidence type="ECO:0000256" key="2">
    <source>
        <dbReference type="ARBA" id="ARBA00022801"/>
    </source>
</evidence>
<evidence type="ECO:0000259" key="6">
    <source>
        <dbReference type="Pfam" id="PF00326"/>
    </source>
</evidence>
<evidence type="ECO:0000256" key="3">
    <source>
        <dbReference type="ARBA" id="ARBA00022825"/>
    </source>
</evidence>
<feature type="domain" description="Peptidase S9 prolyl oligopeptidase catalytic" evidence="6">
    <location>
        <begin position="446"/>
        <end position="544"/>
    </location>
</feature>
<proteinExistence type="inferred from homology"/>
<dbReference type="InterPro" id="IPR011042">
    <property type="entry name" value="6-blade_b-propeller_TolB-like"/>
</dbReference>
<sequence length="726" mass="79477">MVQSTTPGFDKAFAQTLCDLQVPKVLKFSPNGRQLLYSTSLIGGHRKSKNALSTLWIASSSEPNSSRQLTSGLFNDTWPKWHPDGNRVAFLSDRAKVGESSAIWMLRLDGGDAVLITDAENEEDIETLLFSPDGRTIAYVSPDEKSEEEKEKSEKDEPDPEVWGEKWAFARLRLVDVESHETKVLVGGDKHVGEFCWSPDGKRIAFMSQESPHIEEAMLTGTTISTVDVENGEVTELCKVINEPYDLTWAPDGQVYFITGVPADKDTGGRAVYKTDPKADTRGFVRVACGVDDDAGGLHVVGGKVLVKRQVRFVDVISELGGDDLFYEEKEFWVYDVFINPETGASALAASLSDVGTPYDIFVIESGKEKIKISNHGKPLADRSLGSSTVLTCRSTDDEVELDGLYFTPSSKANSDKTPTEPLPTFVLIHGGPTSRDTDTFDTTCFNWAPYILSKGYGILLPQYRGSSGRGEKFASYSMGGQGKYDYADVVAITDNAIKKGFADPKKLIVGGWSQGGLLTYLCSVRNGLHGLGWRFNAAIAGAGPETITHMAIMPHPLLQTEADHIAPVVLPPPNATSLTPKERNPIYLRSFLRYAIGAAATSTNEALTLRVMKHDPVLNTYTLIPMKNSRLKKPGDLEVVVITAAEMKKMPDRWGGKITKDTTTRTGPSLAEFPGSVPEFEEVKEVGLEVLAWRVFGSEDKVFMDTDGFGLPGVSGMIQAWFERI</sequence>
<dbReference type="Pfam" id="PF00326">
    <property type="entry name" value="Peptidase_S9"/>
    <property type="match status" value="1"/>
</dbReference>
<keyword evidence="3" id="KW-0720">Serine protease</keyword>
<evidence type="ECO:0000256" key="1">
    <source>
        <dbReference type="ARBA" id="ARBA00010040"/>
    </source>
</evidence>
<reference evidence="7 8" key="1">
    <citation type="journal article" date="2020" name="bioRxiv">
        <title>A chromosome-scale genome assembly for the Fusarium oxysporum strain Fo5176 to establish a model Arabidopsis-fungal pathosystem.</title>
        <authorList>
            <person name="Fokkens L."/>
            <person name="Guo L."/>
            <person name="Dora S."/>
            <person name="Wang B."/>
            <person name="Ye K."/>
            <person name="Sanchez-Rodriguez C."/>
            <person name="Croll D."/>
        </authorList>
    </citation>
    <scope>NUCLEOTIDE SEQUENCE [LARGE SCALE GENOMIC DNA]</scope>
    <source>
        <strain evidence="7 8">Fo5176</strain>
    </source>
</reference>
<dbReference type="InterPro" id="IPR011659">
    <property type="entry name" value="WD40"/>
</dbReference>
<protein>
    <recommendedName>
        <fullName evidence="4">Dipeptidyl-peptidase V</fullName>
    </recommendedName>
</protein>
<gene>
    <name evidence="7" type="ORF">HZS61_011858</name>
</gene>
<dbReference type="PANTHER" id="PTHR42776:SF27">
    <property type="entry name" value="DIPEPTIDYL PEPTIDASE FAMILY MEMBER 6"/>
    <property type="match status" value="1"/>
</dbReference>
<dbReference type="GO" id="GO:0006508">
    <property type="term" value="P:proteolysis"/>
    <property type="evidence" value="ECO:0007669"/>
    <property type="project" value="InterPro"/>
</dbReference>
<keyword evidence="2" id="KW-0378">Hydrolase</keyword>
<feature type="compositionally biased region" description="Basic and acidic residues" evidence="5">
    <location>
        <begin position="142"/>
        <end position="155"/>
    </location>
</feature>
<dbReference type="EMBL" id="JACDXP010000005">
    <property type="protein sequence ID" value="KAF6523359.1"/>
    <property type="molecule type" value="Genomic_DNA"/>
</dbReference>
<feature type="region of interest" description="Disordered" evidence="5">
    <location>
        <begin position="141"/>
        <end position="161"/>
    </location>
</feature>
<dbReference type="Gene3D" id="3.40.50.1820">
    <property type="entry name" value="alpha/beta hydrolase"/>
    <property type="match status" value="1"/>
</dbReference>
<keyword evidence="3" id="KW-0645">Protease</keyword>
<organism evidence="7 8">
    <name type="scientific">Fusarium oxysporum f. sp. conglutinans</name>
    <dbReference type="NCBI Taxonomy" id="100902"/>
    <lineage>
        <taxon>Eukaryota</taxon>
        <taxon>Fungi</taxon>
        <taxon>Dikarya</taxon>
        <taxon>Ascomycota</taxon>
        <taxon>Pezizomycotina</taxon>
        <taxon>Sordariomycetes</taxon>
        <taxon>Hypocreomycetidae</taxon>
        <taxon>Hypocreales</taxon>
        <taxon>Nectriaceae</taxon>
        <taxon>Fusarium</taxon>
        <taxon>Fusarium oxysporum species complex</taxon>
    </lineage>
</organism>
<evidence type="ECO:0000313" key="8">
    <source>
        <dbReference type="Proteomes" id="UP000593570"/>
    </source>
</evidence>
<evidence type="ECO:0000256" key="4">
    <source>
        <dbReference type="ARBA" id="ARBA00032829"/>
    </source>
</evidence>
<dbReference type="Pfam" id="PF07676">
    <property type="entry name" value="PD40"/>
    <property type="match status" value="3"/>
</dbReference>
<evidence type="ECO:0000256" key="5">
    <source>
        <dbReference type="SAM" id="MobiDB-lite"/>
    </source>
</evidence>
<evidence type="ECO:0000313" key="7">
    <source>
        <dbReference type="EMBL" id="KAF6523359.1"/>
    </source>
</evidence>
<dbReference type="SUPFAM" id="SSF82171">
    <property type="entry name" value="DPP6 N-terminal domain-like"/>
    <property type="match status" value="1"/>
</dbReference>
<dbReference type="InterPro" id="IPR029058">
    <property type="entry name" value="AB_hydrolase_fold"/>
</dbReference>
<dbReference type="SUPFAM" id="SSF53474">
    <property type="entry name" value="alpha/beta-Hydrolases"/>
    <property type="match status" value="1"/>
</dbReference>
<accession>A0A8H6GSG8</accession>
<comment type="similarity">
    <text evidence="1">Belongs to the peptidase S9C family.</text>
</comment>
<dbReference type="PANTHER" id="PTHR42776">
    <property type="entry name" value="SERINE PEPTIDASE S9 FAMILY MEMBER"/>
    <property type="match status" value="1"/>
</dbReference>
<name>A0A8H6GSG8_FUSOX</name>
<dbReference type="Gene3D" id="2.120.10.30">
    <property type="entry name" value="TolB, C-terminal domain"/>
    <property type="match status" value="2"/>
</dbReference>
<dbReference type="Proteomes" id="UP000593570">
    <property type="component" value="Unassembled WGS sequence"/>
</dbReference>